<evidence type="ECO:0000313" key="4">
    <source>
        <dbReference type="EMBL" id="TRW43656.1"/>
    </source>
</evidence>
<evidence type="ECO:0000259" key="3">
    <source>
        <dbReference type="Pfam" id="PF02230"/>
    </source>
</evidence>
<accession>A0A552WLN8</accession>
<dbReference type="PANTHER" id="PTHR10655:SF17">
    <property type="entry name" value="LYSOPHOSPHOLIPASE-LIKE PROTEIN 1"/>
    <property type="match status" value="1"/>
</dbReference>
<proteinExistence type="inferred from homology"/>
<dbReference type="GO" id="GO:0016787">
    <property type="term" value="F:hydrolase activity"/>
    <property type="evidence" value="ECO:0007669"/>
    <property type="project" value="UniProtKB-KW"/>
</dbReference>
<organism evidence="4 5">
    <name type="scientific">Georgenia yuyongxinii</name>
    <dbReference type="NCBI Taxonomy" id="2589797"/>
    <lineage>
        <taxon>Bacteria</taxon>
        <taxon>Bacillati</taxon>
        <taxon>Actinomycetota</taxon>
        <taxon>Actinomycetes</taxon>
        <taxon>Micrococcales</taxon>
        <taxon>Bogoriellaceae</taxon>
        <taxon>Georgenia</taxon>
    </lineage>
</organism>
<evidence type="ECO:0000256" key="1">
    <source>
        <dbReference type="ARBA" id="ARBA00006499"/>
    </source>
</evidence>
<dbReference type="EMBL" id="VJXR01000071">
    <property type="protein sequence ID" value="TRW43656.1"/>
    <property type="molecule type" value="Genomic_DNA"/>
</dbReference>
<protein>
    <submittedName>
        <fullName evidence="4">Prolyl oligopeptidase family serine peptidase</fullName>
    </submittedName>
</protein>
<dbReference type="InterPro" id="IPR003140">
    <property type="entry name" value="PLipase/COase/thioEstase"/>
</dbReference>
<evidence type="ECO:0000313" key="5">
    <source>
        <dbReference type="Proteomes" id="UP000318693"/>
    </source>
</evidence>
<sequence>MTERPSQPAIERWGAPLNLATTAVLAMHGRGQSVADMRRFTQRVAEPRAAYFAPVAPEGLWFPGALTDPIELNQPDLDDALEMVELALTQITRSGFAPARTVMLGFCQGASVLAHHLVAARFSYAGAVLLAGGYLGPRGTMAPAEGRWDDRPVFLGLSEDDPTVPMHRAEETADALWMRGADVELRVYPGDEHTINEDQTIATRQLLARVRADLAA</sequence>
<gene>
    <name evidence="4" type="ORF">FJ693_16775</name>
</gene>
<dbReference type="RefSeq" id="WP_143419611.1">
    <property type="nucleotide sequence ID" value="NZ_VJXR01000071.1"/>
</dbReference>
<comment type="similarity">
    <text evidence="1">Belongs to the AB hydrolase superfamily. AB hydrolase 2 family.</text>
</comment>
<reference evidence="4 5" key="1">
    <citation type="submission" date="2019-07" db="EMBL/GenBank/DDBJ databases">
        <title>Georgenia wutianyii sp. nov. and Georgenia *** sp. nov. isolated from plateau pika (Ochotona curzoniae) in the Qinghai-Tibet plateau of China.</title>
        <authorList>
            <person name="Tian Z."/>
        </authorList>
    </citation>
    <scope>NUCLEOTIDE SEQUENCE [LARGE SCALE GENOMIC DNA]</scope>
    <source>
        <strain evidence="4 5">Z446</strain>
    </source>
</reference>
<dbReference type="InterPro" id="IPR029058">
    <property type="entry name" value="AB_hydrolase_fold"/>
</dbReference>
<dbReference type="InterPro" id="IPR050565">
    <property type="entry name" value="LYPA1-2/EST-like"/>
</dbReference>
<name>A0A552WLN8_9MICO</name>
<dbReference type="Proteomes" id="UP000318693">
    <property type="component" value="Unassembled WGS sequence"/>
</dbReference>
<dbReference type="Gene3D" id="3.40.50.1820">
    <property type="entry name" value="alpha/beta hydrolase"/>
    <property type="match status" value="1"/>
</dbReference>
<dbReference type="PANTHER" id="PTHR10655">
    <property type="entry name" value="LYSOPHOSPHOLIPASE-RELATED"/>
    <property type="match status" value="1"/>
</dbReference>
<keyword evidence="2" id="KW-0378">Hydrolase</keyword>
<comment type="caution">
    <text evidence="4">The sequence shown here is derived from an EMBL/GenBank/DDBJ whole genome shotgun (WGS) entry which is preliminary data.</text>
</comment>
<dbReference type="AlphaFoldDB" id="A0A552WLN8"/>
<keyword evidence="5" id="KW-1185">Reference proteome</keyword>
<feature type="domain" description="Phospholipase/carboxylesterase/thioesterase" evidence="3">
    <location>
        <begin position="20"/>
        <end position="199"/>
    </location>
</feature>
<dbReference type="Pfam" id="PF02230">
    <property type="entry name" value="Abhydrolase_2"/>
    <property type="match status" value="1"/>
</dbReference>
<dbReference type="SUPFAM" id="SSF53474">
    <property type="entry name" value="alpha/beta-Hydrolases"/>
    <property type="match status" value="1"/>
</dbReference>
<evidence type="ECO:0000256" key="2">
    <source>
        <dbReference type="ARBA" id="ARBA00022801"/>
    </source>
</evidence>